<sequence>MGVTQMNKQTKNYKKLVGVASVALCSVALATGFLTHTGMNTGQTVLADVQNDQAKTVTISGDTQDKTAAQQLYDALNDASVTQINIETDISLPSSMSGKVVNRDGLNTNIDGNQTQRQNRNITINANNKTIDFGSWNFDYNGDNSSINVSNANLEGTNFYGPFSLSNSGNITYTNVTYNGSQFVYAPNGTVKFAGMVNVNSGNQYEDGVNVYTDQENIQAKNIEFLEGSQYTGTGNVVLFNLSSGKITLDENAKVSLIPNEGNANQPIIGVLDDNNGGILLKSSSNLTIKPLSQVNVSYPVTMTGATLNIQSPNNTTATPLLSLSKTITMNNSSAINVTGNTNQNGTLVNGLSAANLIFNDSNSTINVQTNKTDNNNPLATSLDGFKNNEYSWEMKDGSGNNLTTDFTKYDANQYKSLKISKSAKSIGIDDSSIQLSKNNDNKVNISYTPSLNNVAEQDTVKYDLSIKNGETDKTPSPKPEITGRTSSFNGLGYSTPAAGDVITVTSYLNNKESGQATKTLNQKDIDNLTDSGTTNPQSQPEPQLETNTASLQSGLVNYVKGYGVLLWQLTANGLEPTTQYQPANSYVPYYGDYQIVDGIKYLHIANQNTWIQAQYLQDPTQLPEIPMNNTAVAGNVPYGIYLRDGSGNMTEQIIEPGTSWQVFAKKTFHGHTYYRLGNDQQWLEDTYIQSMN</sequence>
<gene>
    <name evidence="3" type="ORF">FC86_GL000004</name>
</gene>
<evidence type="ECO:0000256" key="1">
    <source>
        <dbReference type="SAM" id="MobiDB-lite"/>
    </source>
</evidence>
<dbReference type="STRING" id="1423744.FC86_GL000004"/>
<dbReference type="EMBL" id="AYZL01000001">
    <property type="protein sequence ID" value="KRN04978.1"/>
    <property type="molecule type" value="Genomic_DNA"/>
</dbReference>
<keyword evidence="2" id="KW-0732">Signal</keyword>
<feature type="region of interest" description="Disordered" evidence="1">
    <location>
        <begin position="468"/>
        <end position="490"/>
    </location>
</feature>
<feature type="signal peptide" evidence="2">
    <location>
        <begin position="1"/>
        <end position="30"/>
    </location>
</feature>
<feature type="chain" id="PRO_5038533773" description="Surface layer protein A domain-containing protein" evidence="2">
    <location>
        <begin position="31"/>
        <end position="693"/>
    </location>
</feature>
<feature type="compositionally biased region" description="Polar residues" evidence="1">
    <location>
        <begin position="528"/>
        <end position="547"/>
    </location>
</feature>
<evidence type="ECO:0000256" key="2">
    <source>
        <dbReference type="SAM" id="SignalP"/>
    </source>
</evidence>
<dbReference type="InterPro" id="IPR046776">
    <property type="entry name" value="Pectate_lyase_5"/>
</dbReference>
<organism evidence="3 4">
    <name type="scientific">Holzapfeliella floricola DSM 23037 = JCM 16512</name>
    <dbReference type="NCBI Taxonomy" id="1423744"/>
    <lineage>
        <taxon>Bacteria</taxon>
        <taxon>Bacillati</taxon>
        <taxon>Bacillota</taxon>
        <taxon>Bacilli</taxon>
        <taxon>Lactobacillales</taxon>
        <taxon>Lactobacillaceae</taxon>
        <taxon>Holzapfeliella</taxon>
    </lineage>
</organism>
<dbReference type="Proteomes" id="UP000051378">
    <property type="component" value="Unassembled WGS sequence"/>
</dbReference>
<evidence type="ECO:0008006" key="5">
    <source>
        <dbReference type="Google" id="ProtNLM"/>
    </source>
</evidence>
<accession>A0A0R2DLE9</accession>
<evidence type="ECO:0000313" key="4">
    <source>
        <dbReference type="Proteomes" id="UP000051378"/>
    </source>
</evidence>
<dbReference type="PATRIC" id="fig|1423744.4.peg.5"/>
<protein>
    <recommendedName>
        <fullName evidence="5">Surface layer protein A domain-containing protein</fullName>
    </recommendedName>
</protein>
<proteinExistence type="predicted"/>
<evidence type="ECO:0000313" key="3">
    <source>
        <dbReference type="EMBL" id="KRN04978.1"/>
    </source>
</evidence>
<comment type="caution">
    <text evidence="3">The sequence shown here is derived from an EMBL/GenBank/DDBJ whole genome shotgun (WGS) entry which is preliminary data.</text>
</comment>
<feature type="region of interest" description="Disordered" evidence="1">
    <location>
        <begin position="516"/>
        <end position="547"/>
    </location>
</feature>
<dbReference type="Pfam" id="PF20585">
    <property type="entry name" value="Pectate_lyase_5"/>
    <property type="match status" value="1"/>
</dbReference>
<name>A0A0R2DLE9_9LACO</name>
<keyword evidence="4" id="KW-1185">Reference proteome</keyword>
<dbReference type="AlphaFoldDB" id="A0A0R2DLE9"/>
<reference evidence="3 4" key="1">
    <citation type="journal article" date="2015" name="Genome Announc.">
        <title>Expanding the biotechnology potential of lactobacilli through comparative genomics of 213 strains and associated genera.</title>
        <authorList>
            <person name="Sun Z."/>
            <person name="Harris H.M."/>
            <person name="McCann A."/>
            <person name="Guo C."/>
            <person name="Argimon S."/>
            <person name="Zhang W."/>
            <person name="Yang X."/>
            <person name="Jeffery I.B."/>
            <person name="Cooney J.C."/>
            <person name="Kagawa T.F."/>
            <person name="Liu W."/>
            <person name="Song Y."/>
            <person name="Salvetti E."/>
            <person name="Wrobel A."/>
            <person name="Rasinkangas P."/>
            <person name="Parkhill J."/>
            <person name="Rea M.C."/>
            <person name="O'Sullivan O."/>
            <person name="Ritari J."/>
            <person name="Douillard F.P."/>
            <person name="Paul Ross R."/>
            <person name="Yang R."/>
            <person name="Briner A.E."/>
            <person name="Felis G.E."/>
            <person name="de Vos W.M."/>
            <person name="Barrangou R."/>
            <person name="Klaenhammer T.R."/>
            <person name="Caufield P.W."/>
            <person name="Cui Y."/>
            <person name="Zhang H."/>
            <person name="O'Toole P.W."/>
        </authorList>
    </citation>
    <scope>NUCLEOTIDE SEQUENCE [LARGE SCALE GENOMIC DNA]</scope>
    <source>
        <strain evidence="3 4">DSM 23037</strain>
    </source>
</reference>